<accession>A0A4R8Q9T5</accession>
<keyword evidence="2" id="KW-1185">Reference proteome</keyword>
<evidence type="ECO:0000313" key="1">
    <source>
        <dbReference type="EMBL" id="TDZ33536.1"/>
    </source>
</evidence>
<proteinExistence type="predicted"/>
<evidence type="ECO:0000313" key="2">
    <source>
        <dbReference type="Proteomes" id="UP000295083"/>
    </source>
</evidence>
<protein>
    <submittedName>
        <fullName evidence="1">Uncharacterized protein</fullName>
    </submittedName>
</protein>
<reference evidence="1 2" key="1">
    <citation type="submission" date="2018-11" db="EMBL/GenBank/DDBJ databases">
        <title>Genome sequence and assembly of Colletotrichum spinosum.</title>
        <authorList>
            <person name="Gan P."/>
            <person name="Shirasu K."/>
        </authorList>
    </citation>
    <scope>NUCLEOTIDE SEQUENCE [LARGE SCALE GENOMIC DNA]</scope>
    <source>
        <strain evidence="1 2">CBS 515.97</strain>
    </source>
</reference>
<dbReference type="EMBL" id="QAPG01000063">
    <property type="protein sequence ID" value="TDZ33536.1"/>
    <property type="molecule type" value="Genomic_DNA"/>
</dbReference>
<sequence length="120" mass="13617">MVQTCRRRDHGGRSRQAFEPDYWDESRHVNGQSCAKVGRSPCPHNLKSSGFVPERLFLNPRHSRAYIAYPCYSGGWHGRCWRPKQTDTAVISDGRDDVAADCANFEPQQGREQRSEAGHA</sequence>
<dbReference type="Proteomes" id="UP000295083">
    <property type="component" value="Unassembled WGS sequence"/>
</dbReference>
<name>A0A4R8Q9T5_9PEZI</name>
<organism evidence="1 2">
    <name type="scientific">Colletotrichum spinosum</name>
    <dbReference type="NCBI Taxonomy" id="1347390"/>
    <lineage>
        <taxon>Eukaryota</taxon>
        <taxon>Fungi</taxon>
        <taxon>Dikarya</taxon>
        <taxon>Ascomycota</taxon>
        <taxon>Pezizomycotina</taxon>
        <taxon>Sordariomycetes</taxon>
        <taxon>Hypocreomycetidae</taxon>
        <taxon>Glomerellales</taxon>
        <taxon>Glomerellaceae</taxon>
        <taxon>Colletotrichum</taxon>
        <taxon>Colletotrichum orbiculare species complex</taxon>
    </lineage>
</organism>
<gene>
    <name evidence="1" type="ORF">C8035_v012141</name>
</gene>
<comment type="caution">
    <text evidence="1">The sequence shown here is derived from an EMBL/GenBank/DDBJ whole genome shotgun (WGS) entry which is preliminary data.</text>
</comment>
<dbReference type="AlphaFoldDB" id="A0A4R8Q9T5"/>